<accession>A0A1X9YM97</accession>
<gene>
    <name evidence="2" type="ORF">CA264_00140</name>
</gene>
<feature type="transmembrane region" description="Helical" evidence="1">
    <location>
        <begin position="9"/>
        <end position="27"/>
    </location>
</feature>
<keyword evidence="3" id="KW-1185">Reference proteome</keyword>
<dbReference type="Proteomes" id="UP000266292">
    <property type="component" value="Chromosome"/>
</dbReference>
<sequence>MKRRKHTPIGLNGLFMLVLTVCLMDLFSSFKIKSQAVKSFSYVGLLVLLPVLLVWPKVSKEVNEAGFWSS</sequence>
<evidence type="ECO:0000313" key="2">
    <source>
        <dbReference type="EMBL" id="ARS33971.1"/>
    </source>
</evidence>
<keyword evidence="1" id="KW-1133">Transmembrane helix</keyword>
<keyword evidence="1" id="KW-0472">Membrane</keyword>
<name>A0A1X9YM97_9BACT</name>
<protein>
    <submittedName>
        <fullName evidence="2">Uncharacterized protein</fullName>
    </submittedName>
</protein>
<proteinExistence type="predicted"/>
<keyword evidence="1" id="KW-0812">Transmembrane</keyword>
<dbReference type="EMBL" id="CP021235">
    <property type="protein sequence ID" value="ARS33971.1"/>
    <property type="molecule type" value="Genomic_DNA"/>
</dbReference>
<dbReference type="KEGG" id="pact:CA264_00140"/>
<organism evidence="2 3">
    <name type="scientific">Pontibacter actiniarum</name>
    <dbReference type="NCBI Taxonomy" id="323450"/>
    <lineage>
        <taxon>Bacteria</taxon>
        <taxon>Pseudomonadati</taxon>
        <taxon>Bacteroidota</taxon>
        <taxon>Cytophagia</taxon>
        <taxon>Cytophagales</taxon>
        <taxon>Hymenobacteraceae</taxon>
        <taxon>Pontibacter</taxon>
    </lineage>
</organism>
<dbReference type="AlphaFoldDB" id="A0A1X9YM97"/>
<reference evidence="3" key="1">
    <citation type="submission" date="2017-05" db="EMBL/GenBank/DDBJ databases">
        <authorList>
            <person name="Ray J."/>
            <person name="Price M."/>
            <person name="Deutschbauer A."/>
        </authorList>
    </citation>
    <scope>NUCLEOTIDE SEQUENCE [LARGE SCALE GENOMIC DNA]</scope>
    <source>
        <strain evidence="3">DSM 19842</strain>
    </source>
</reference>
<feature type="transmembrane region" description="Helical" evidence="1">
    <location>
        <begin position="39"/>
        <end position="55"/>
    </location>
</feature>
<dbReference type="OrthoDB" id="1439313at2"/>
<evidence type="ECO:0000313" key="3">
    <source>
        <dbReference type="Proteomes" id="UP000266292"/>
    </source>
</evidence>
<evidence type="ECO:0000256" key="1">
    <source>
        <dbReference type="SAM" id="Phobius"/>
    </source>
</evidence>